<feature type="domain" description="DUF4349" evidence="4">
    <location>
        <begin position="60"/>
        <end position="266"/>
    </location>
</feature>
<dbReference type="Pfam" id="PF14257">
    <property type="entry name" value="DUF4349"/>
    <property type="match status" value="1"/>
</dbReference>
<dbReference type="PROSITE" id="PS51257">
    <property type="entry name" value="PROKAR_LIPOPROTEIN"/>
    <property type="match status" value="1"/>
</dbReference>
<keyword evidence="3" id="KW-0732">Signal</keyword>
<gene>
    <name evidence="5" type="ORF">C8P67_11575</name>
</gene>
<sequence length="275" mass="31477">MKSKLIIALLLFVALSCKKADAEVSEDLKVMAVNLPAKAKSVNSEAYSESSNENDKVIEKKIIRTGNLRFETDNLETTYEQIKSAVKKGKAFIQNDSQGKEYASVYRRITVRIPSENFDSFIKDISNGVDYFDNKEINSQDVTEEYIDIDARLKAKKKLENRYLELLAKANKMSEMLAIEAQLSAIREEIEAKEGQLRYMQSQVSLSTVTIEFYKTIAEESGVTISYGAKIWNAIKSGFYGISSFFLWLLEIWPFIILAVALFYFIRKRFKKKNI</sequence>
<keyword evidence="6" id="KW-1185">Reference proteome</keyword>
<feature type="signal peptide" evidence="3">
    <location>
        <begin position="1"/>
        <end position="22"/>
    </location>
</feature>
<dbReference type="Proteomes" id="UP000257136">
    <property type="component" value="Unassembled WGS sequence"/>
</dbReference>
<dbReference type="AlphaFoldDB" id="A0A3E0E3J9"/>
<keyword evidence="2" id="KW-0472">Membrane</keyword>
<keyword evidence="2" id="KW-0812">Transmembrane</keyword>
<evidence type="ECO:0000259" key="4">
    <source>
        <dbReference type="Pfam" id="PF14257"/>
    </source>
</evidence>
<evidence type="ECO:0000256" key="1">
    <source>
        <dbReference type="SAM" id="Coils"/>
    </source>
</evidence>
<feature type="transmembrane region" description="Helical" evidence="2">
    <location>
        <begin position="245"/>
        <end position="266"/>
    </location>
</feature>
<feature type="coiled-coil region" evidence="1">
    <location>
        <begin position="156"/>
        <end position="196"/>
    </location>
</feature>
<protein>
    <submittedName>
        <fullName evidence="5">Uncharacterized protein DUF4349</fullName>
    </submittedName>
</protein>
<comment type="caution">
    <text evidence="5">The sequence shown here is derived from an EMBL/GenBank/DDBJ whole genome shotgun (WGS) entry which is preliminary data.</text>
</comment>
<reference evidence="5 6" key="1">
    <citation type="submission" date="2018-08" db="EMBL/GenBank/DDBJ databases">
        <title>Genomic Encyclopedia of Archaeal and Bacterial Type Strains, Phase II (KMG-II): from individual species to whole genera.</title>
        <authorList>
            <person name="Goeker M."/>
        </authorList>
    </citation>
    <scope>NUCLEOTIDE SEQUENCE [LARGE SCALE GENOMIC DNA]</scope>
    <source>
        <strain evidence="5 6">DSM 100880</strain>
    </source>
</reference>
<evidence type="ECO:0000256" key="2">
    <source>
        <dbReference type="SAM" id="Phobius"/>
    </source>
</evidence>
<dbReference type="RefSeq" id="WP_115814847.1">
    <property type="nucleotide sequence ID" value="NZ_QUNI01000015.1"/>
</dbReference>
<evidence type="ECO:0000313" key="5">
    <source>
        <dbReference type="EMBL" id="REG92230.1"/>
    </source>
</evidence>
<dbReference type="InterPro" id="IPR025645">
    <property type="entry name" value="DUF4349"/>
</dbReference>
<feature type="chain" id="PRO_5017837081" evidence="3">
    <location>
        <begin position="23"/>
        <end position="275"/>
    </location>
</feature>
<evidence type="ECO:0000256" key="3">
    <source>
        <dbReference type="SAM" id="SignalP"/>
    </source>
</evidence>
<accession>A0A3E0E3J9</accession>
<keyword evidence="1" id="KW-0175">Coiled coil</keyword>
<keyword evidence="2" id="KW-1133">Transmembrane helix</keyword>
<proteinExistence type="predicted"/>
<name>A0A3E0E3J9_9FLAO</name>
<organism evidence="5 6">
    <name type="scientific">Flavobacterium aquicola</name>
    <dbReference type="NCBI Taxonomy" id="1682742"/>
    <lineage>
        <taxon>Bacteria</taxon>
        <taxon>Pseudomonadati</taxon>
        <taxon>Bacteroidota</taxon>
        <taxon>Flavobacteriia</taxon>
        <taxon>Flavobacteriales</taxon>
        <taxon>Flavobacteriaceae</taxon>
        <taxon>Flavobacterium</taxon>
    </lineage>
</organism>
<dbReference type="EMBL" id="QUNI01000015">
    <property type="protein sequence ID" value="REG92230.1"/>
    <property type="molecule type" value="Genomic_DNA"/>
</dbReference>
<dbReference type="OrthoDB" id="5381491at2"/>
<evidence type="ECO:0000313" key="6">
    <source>
        <dbReference type="Proteomes" id="UP000257136"/>
    </source>
</evidence>